<keyword evidence="4" id="KW-1185">Reference proteome</keyword>
<accession>A0A0C3Q9V6</accession>
<dbReference type="Proteomes" id="UP000054248">
    <property type="component" value="Unassembled WGS sequence"/>
</dbReference>
<evidence type="ECO:0000313" key="3">
    <source>
        <dbReference type="EMBL" id="KIO21501.1"/>
    </source>
</evidence>
<evidence type="ECO:0000313" key="4">
    <source>
        <dbReference type="Proteomes" id="UP000054248"/>
    </source>
</evidence>
<evidence type="ECO:0000259" key="2">
    <source>
        <dbReference type="PROSITE" id="PS51164"/>
    </source>
</evidence>
<reference evidence="4" key="2">
    <citation type="submission" date="2015-01" db="EMBL/GenBank/DDBJ databases">
        <title>Evolutionary Origins and Diversification of the Mycorrhizal Mutualists.</title>
        <authorList>
            <consortium name="DOE Joint Genome Institute"/>
            <consortium name="Mycorrhizal Genomics Consortium"/>
            <person name="Kohler A."/>
            <person name="Kuo A."/>
            <person name="Nagy L.G."/>
            <person name="Floudas D."/>
            <person name="Copeland A."/>
            <person name="Barry K.W."/>
            <person name="Cichocki N."/>
            <person name="Veneault-Fourrey C."/>
            <person name="LaButti K."/>
            <person name="Lindquist E.A."/>
            <person name="Lipzen A."/>
            <person name="Lundell T."/>
            <person name="Morin E."/>
            <person name="Murat C."/>
            <person name="Riley R."/>
            <person name="Ohm R."/>
            <person name="Sun H."/>
            <person name="Tunlid A."/>
            <person name="Henrissat B."/>
            <person name="Grigoriev I.V."/>
            <person name="Hibbett D.S."/>
            <person name="Martin F."/>
        </authorList>
    </citation>
    <scope>NUCLEOTIDE SEQUENCE [LARGE SCALE GENOMIC DNA]</scope>
    <source>
        <strain evidence="4">MUT 4182</strain>
    </source>
</reference>
<dbReference type="GO" id="GO:0005576">
    <property type="term" value="C:extracellular region"/>
    <property type="evidence" value="ECO:0007669"/>
    <property type="project" value="InterPro"/>
</dbReference>
<dbReference type="OrthoDB" id="3283883at2759"/>
<feature type="domain" description="CBM1" evidence="2">
    <location>
        <begin position="90"/>
        <end position="126"/>
    </location>
</feature>
<dbReference type="EMBL" id="KN823136">
    <property type="protein sequence ID" value="KIO21501.1"/>
    <property type="molecule type" value="Genomic_DNA"/>
</dbReference>
<name>A0A0C3Q9V6_9AGAM</name>
<sequence length="184" mass="21250">MSPRFLKFQLLEEDPFLAIVESIGESQSLDHIRAGYLSHTRYSDDNTIGYLRGEECVEHDHQDTSRRDSIMKLLIPLAAIASLALQANAQLSPLWGQCGGQGYTGPTVCTPPHICNYHNPWCNFAMPSLSRIDSRYELSRVYNLSLHNHLDDDYHSHAYNDGSSFNQRYHRDVDFNYYRHYNHD</sequence>
<dbReference type="Pfam" id="PF00734">
    <property type="entry name" value="CBM_1"/>
    <property type="match status" value="1"/>
</dbReference>
<keyword evidence="1" id="KW-0732">Signal</keyword>
<evidence type="ECO:0000256" key="1">
    <source>
        <dbReference type="ARBA" id="ARBA00022729"/>
    </source>
</evidence>
<dbReference type="SUPFAM" id="SSF57180">
    <property type="entry name" value="Cellulose-binding domain"/>
    <property type="match status" value="1"/>
</dbReference>
<dbReference type="AlphaFoldDB" id="A0A0C3Q9V6"/>
<dbReference type="HOGENOM" id="CLU_1469252_0_0_1"/>
<dbReference type="PROSITE" id="PS51164">
    <property type="entry name" value="CBM1_2"/>
    <property type="match status" value="1"/>
</dbReference>
<dbReference type="InterPro" id="IPR000254">
    <property type="entry name" value="CBD"/>
</dbReference>
<dbReference type="GO" id="GO:0005975">
    <property type="term" value="P:carbohydrate metabolic process"/>
    <property type="evidence" value="ECO:0007669"/>
    <property type="project" value="InterPro"/>
</dbReference>
<protein>
    <submittedName>
        <fullName evidence="3">Carbohydrate-binding module family 1 protein</fullName>
    </submittedName>
</protein>
<proteinExistence type="predicted"/>
<dbReference type="GO" id="GO:0030248">
    <property type="term" value="F:cellulose binding"/>
    <property type="evidence" value="ECO:0007669"/>
    <property type="project" value="InterPro"/>
</dbReference>
<gene>
    <name evidence="3" type="ORF">M407DRAFT_28894</name>
</gene>
<organism evidence="3 4">
    <name type="scientific">Tulasnella calospora MUT 4182</name>
    <dbReference type="NCBI Taxonomy" id="1051891"/>
    <lineage>
        <taxon>Eukaryota</taxon>
        <taxon>Fungi</taxon>
        <taxon>Dikarya</taxon>
        <taxon>Basidiomycota</taxon>
        <taxon>Agaricomycotina</taxon>
        <taxon>Agaricomycetes</taxon>
        <taxon>Cantharellales</taxon>
        <taxon>Tulasnellaceae</taxon>
        <taxon>Tulasnella</taxon>
    </lineage>
</organism>
<dbReference type="InterPro" id="IPR035971">
    <property type="entry name" value="CBD_sf"/>
</dbReference>
<reference evidence="3 4" key="1">
    <citation type="submission" date="2014-04" db="EMBL/GenBank/DDBJ databases">
        <authorList>
            <consortium name="DOE Joint Genome Institute"/>
            <person name="Kuo A."/>
            <person name="Girlanda M."/>
            <person name="Perotto S."/>
            <person name="Kohler A."/>
            <person name="Nagy L.G."/>
            <person name="Floudas D."/>
            <person name="Copeland A."/>
            <person name="Barry K.W."/>
            <person name="Cichocki N."/>
            <person name="Veneault-Fourrey C."/>
            <person name="LaButti K."/>
            <person name="Lindquist E.A."/>
            <person name="Lipzen A."/>
            <person name="Lundell T."/>
            <person name="Morin E."/>
            <person name="Murat C."/>
            <person name="Sun H."/>
            <person name="Tunlid A."/>
            <person name="Henrissat B."/>
            <person name="Grigoriev I.V."/>
            <person name="Hibbett D.S."/>
            <person name="Martin F."/>
            <person name="Nordberg H.P."/>
            <person name="Cantor M.N."/>
            <person name="Hua S.X."/>
        </authorList>
    </citation>
    <scope>NUCLEOTIDE SEQUENCE [LARGE SCALE GENOMIC DNA]</scope>
    <source>
        <strain evidence="3 4">MUT 4182</strain>
    </source>
</reference>
<dbReference type="SMART" id="SM00236">
    <property type="entry name" value="fCBD"/>
    <property type="match status" value="1"/>
</dbReference>